<dbReference type="AlphaFoldDB" id="A0A167GU21"/>
<feature type="compositionally biased region" description="Basic and acidic residues" evidence="1">
    <location>
        <begin position="657"/>
        <end position="666"/>
    </location>
</feature>
<proteinExistence type="predicted"/>
<feature type="compositionally biased region" description="Basic and acidic residues" evidence="1">
    <location>
        <begin position="404"/>
        <end position="416"/>
    </location>
</feature>
<feature type="compositionally biased region" description="Basic and acidic residues" evidence="1">
    <location>
        <begin position="377"/>
        <end position="387"/>
    </location>
</feature>
<feature type="compositionally biased region" description="Basic residues" evidence="1">
    <location>
        <begin position="618"/>
        <end position="628"/>
    </location>
</feature>
<gene>
    <name evidence="2" type="ORF">CALVIDRAFT_373337</name>
</gene>
<organism evidence="2 3">
    <name type="scientific">Calocera viscosa (strain TUFC12733)</name>
    <dbReference type="NCBI Taxonomy" id="1330018"/>
    <lineage>
        <taxon>Eukaryota</taxon>
        <taxon>Fungi</taxon>
        <taxon>Dikarya</taxon>
        <taxon>Basidiomycota</taxon>
        <taxon>Agaricomycotina</taxon>
        <taxon>Dacrymycetes</taxon>
        <taxon>Dacrymycetales</taxon>
        <taxon>Dacrymycetaceae</taxon>
        <taxon>Calocera</taxon>
    </lineage>
</organism>
<reference evidence="2 3" key="1">
    <citation type="journal article" date="2016" name="Mol. Biol. Evol.">
        <title>Comparative Genomics of Early-Diverging Mushroom-Forming Fungi Provides Insights into the Origins of Lignocellulose Decay Capabilities.</title>
        <authorList>
            <person name="Nagy L.G."/>
            <person name="Riley R."/>
            <person name="Tritt A."/>
            <person name="Adam C."/>
            <person name="Daum C."/>
            <person name="Floudas D."/>
            <person name="Sun H."/>
            <person name="Yadav J.S."/>
            <person name="Pangilinan J."/>
            <person name="Larsson K.H."/>
            <person name="Matsuura K."/>
            <person name="Barry K."/>
            <person name="Labutti K."/>
            <person name="Kuo R."/>
            <person name="Ohm R.A."/>
            <person name="Bhattacharya S.S."/>
            <person name="Shirouzu T."/>
            <person name="Yoshinaga Y."/>
            <person name="Martin F.M."/>
            <person name="Grigoriev I.V."/>
            <person name="Hibbett D.S."/>
        </authorList>
    </citation>
    <scope>NUCLEOTIDE SEQUENCE [LARGE SCALE GENOMIC DNA]</scope>
    <source>
        <strain evidence="2 3">TUFC12733</strain>
    </source>
</reference>
<feature type="compositionally biased region" description="Basic and acidic residues" evidence="1">
    <location>
        <begin position="688"/>
        <end position="707"/>
    </location>
</feature>
<feature type="region of interest" description="Disordered" evidence="1">
    <location>
        <begin position="369"/>
        <end position="445"/>
    </location>
</feature>
<keyword evidence="3" id="KW-1185">Reference proteome</keyword>
<dbReference type="Proteomes" id="UP000076738">
    <property type="component" value="Unassembled WGS sequence"/>
</dbReference>
<protein>
    <submittedName>
        <fullName evidence="2">Uncharacterized protein</fullName>
    </submittedName>
</protein>
<feature type="region of interest" description="Disordered" evidence="1">
    <location>
        <begin position="497"/>
        <end position="518"/>
    </location>
</feature>
<feature type="compositionally biased region" description="Basic and acidic residues" evidence="1">
    <location>
        <begin position="629"/>
        <end position="641"/>
    </location>
</feature>
<name>A0A167GU21_CALVF</name>
<accession>A0A167GU21</accession>
<dbReference type="EMBL" id="KV417332">
    <property type="protein sequence ID" value="KZO90909.1"/>
    <property type="molecule type" value="Genomic_DNA"/>
</dbReference>
<feature type="region of interest" description="Disordered" evidence="1">
    <location>
        <begin position="554"/>
        <end position="579"/>
    </location>
</feature>
<evidence type="ECO:0000313" key="2">
    <source>
        <dbReference type="EMBL" id="KZO90909.1"/>
    </source>
</evidence>
<evidence type="ECO:0000313" key="3">
    <source>
        <dbReference type="Proteomes" id="UP000076738"/>
    </source>
</evidence>
<feature type="region of interest" description="Disordered" evidence="1">
    <location>
        <begin position="596"/>
        <end position="725"/>
    </location>
</feature>
<sequence length="725" mass="78954">MSHSTTAIAPASGEDISGAVEQIIKFTGLPKWVPLFDSYLRGCGAGGITKLGDTLLDLSRRLHYFILDRDENQRSNKKLGEHLLLLDMDERARVYRMRADAVRTIQSIPIDAPGDADTQHLYMLVEESFRKAKSTVHGTDVWSIWFEGAPDNQLSPNDLLQRIRLRNDVRRDLPLLQARYYPQPADSEHFKPSSFAQEEDPELLGLYEKQFTELERKLHTARCLEAVSETQGDPAAAKTTDASSNHGVIDADSGFPLGRPLAVIPESTLPEDTLDPHLSDTILKSVGSSSDTQLISRPIAPLPRRHRRTASRTISIPFDSVDPSAPHAGVASNALNTAPVSEEGADAPLALLPGKAGPAAMEACASGANNATKHKEHRPDEERIHDTEDFDAEEVGRQPKRRKIVDSRRHDPDRTRILQVVKPAAGWRASRGSPPPPSPEGGDWVRLRRDANASKQDRLAGVTGVNSHSTVDLREPSIQAGGGVIEVPAHEKDAEMTGGLDEEEELPSVPVSQVGASDDVVERPHDVDTDMLSAPLDIISAPAIVVSVPTILSTAPADGDDTEMAGGPDQEEESRALQVAQATSLDDIAMDSAPAEPEDVQMALNPVDTPHPVTTSGKPKRTAASRRKQVSEDPDKSERIMITRSMARAKLDAVQGHPREDQRTRETMAAPRVAIEKEKKTRAKSVKQIKDEQKAKGTIEKEQERAGRRPGKGSRAPSGKGRAQK</sequence>
<evidence type="ECO:0000256" key="1">
    <source>
        <dbReference type="SAM" id="MobiDB-lite"/>
    </source>
</evidence>